<dbReference type="PANTHER" id="PTHR42711">
    <property type="entry name" value="ABC TRANSPORTER ATP-BINDING PROTEIN"/>
    <property type="match status" value="1"/>
</dbReference>
<protein>
    <submittedName>
        <fullName evidence="10">Daunorubicin resistance protein DrrA family ABC transporter ATP-binding protein</fullName>
    </submittedName>
</protein>
<dbReference type="InterPro" id="IPR003593">
    <property type="entry name" value="AAA+_ATPase"/>
</dbReference>
<dbReference type="Pfam" id="PF00005">
    <property type="entry name" value="ABC_tran"/>
    <property type="match status" value="1"/>
</dbReference>
<feature type="domain" description="ABC transporter" evidence="9">
    <location>
        <begin position="11"/>
        <end position="243"/>
    </location>
</feature>
<dbReference type="PROSITE" id="PS00211">
    <property type="entry name" value="ABC_TRANSPORTER_1"/>
    <property type="match status" value="1"/>
</dbReference>
<dbReference type="SUPFAM" id="SSF52540">
    <property type="entry name" value="P-loop containing nucleoside triphosphate hydrolases"/>
    <property type="match status" value="1"/>
</dbReference>
<dbReference type="GO" id="GO:0016887">
    <property type="term" value="F:ATP hydrolysis activity"/>
    <property type="evidence" value="ECO:0007669"/>
    <property type="project" value="InterPro"/>
</dbReference>
<keyword evidence="6 10" id="KW-0067">ATP-binding</keyword>
<organism evidence="10">
    <name type="scientific">Thermogemmatispora argillosa</name>
    <dbReference type="NCBI Taxonomy" id="2045280"/>
    <lineage>
        <taxon>Bacteria</taxon>
        <taxon>Bacillati</taxon>
        <taxon>Chloroflexota</taxon>
        <taxon>Ktedonobacteria</taxon>
        <taxon>Thermogemmatisporales</taxon>
        <taxon>Thermogemmatisporaceae</taxon>
        <taxon>Thermogemmatispora</taxon>
    </lineage>
</organism>
<dbReference type="InterPro" id="IPR017871">
    <property type="entry name" value="ABC_transporter-like_CS"/>
</dbReference>
<reference evidence="10" key="1">
    <citation type="submission" date="2018-12" db="EMBL/GenBank/DDBJ databases">
        <title>Novel natural products biosynthetic potential of the class Ktedonobacteria.</title>
        <authorList>
            <person name="Zheng Y."/>
            <person name="Saitou A."/>
            <person name="Wang C.M."/>
            <person name="Toyoda A."/>
            <person name="Minakuchi Y."/>
            <person name="Sekiguchi Y."/>
            <person name="Ueda K."/>
            <person name="Takano H."/>
            <person name="Sakai Y."/>
            <person name="Yokota A."/>
            <person name="Yabe S."/>
        </authorList>
    </citation>
    <scope>NUCLEOTIDE SEQUENCE</scope>
    <source>
        <strain evidence="10">A3-2</strain>
    </source>
</reference>
<keyword evidence="7" id="KW-1278">Translocase</keyword>
<evidence type="ECO:0000256" key="1">
    <source>
        <dbReference type="ARBA" id="ARBA00004236"/>
    </source>
</evidence>
<evidence type="ECO:0000256" key="3">
    <source>
        <dbReference type="ARBA" id="ARBA00022448"/>
    </source>
</evidence>
<evidence type="ECO:0000256" key="6">
    <source>
        <dbReference type="ARBA" id="ARBA00022840"/>
    </source>
</evidence>
<evidence type="ECO:0000256" key="2">
    <source>
        <dbReference type="ARBA" id="ARBA00005417"/>
    </source>
</evidence>
<comment type="similarity">
    <text evidence="2">Belongs to the ABC transporter superfamily.</text>
</comment>
<keyword evidence="8" id="KW-0472">Membrane</keyword>
<keyword evidence="4" id="KW-1003">Cell membrane</keyword>
<gene>
    <name evidence="10" type="ORF">KTA_20440</name>
</gene>
<evidence type="ECO:0000259" key="9">
    <source>
        <dbReference type="PROSITE" id="PS50893"/>
    </source>
</evidence>
<sequence length="343" mass="37796">MSAETKEELAIEVRDLVKRYPRSKVNAVDGISFSVRRGEIFGLLGPNGAGKTTTIGILTTSVLPTSGTVRIMGIDVVRDPIGVKQRISVVPQRSNLDQSLRAREILTFHAAYHGVPRAEREARADALLKELGLEGRGREKIGRYSGGMAQRLMLARALMHSPDVLFLDEPTNSLDPQSRLFLWDRIRAMHERGVTILLTTHDMEEAEQLCERIAIMDHGHILVLDTPDNLKKLVPGGTRLELRVRLPQEAVVAAGHGSGSIDGLRSRLEQLPGNPRVEEVPGDGEQETQGVRSFRLYCEEAGELAVEALRVVSAAGAELRDLHVARPSLEDVFIHLTGRNLRS</sequence>
<evidence type="ECO:0000313" key="10">
    <source>
        <dbReference type="EMBL" id="BBH93845.1"/>
    </source>
</evidence>
<dbReference type="FunFam" id="3.40.50.300:FF:000589">
    <property type="entry name" value="ABC transporter, ATP-binding subunit"/>
    <property type="match status" value="1"/>
</dbReference>
<evidence type="ECO:0000256" key="7">
    <source>
        <dbReference type="ARBA" id="ARBA00022967"/>
    </source>
</evidence>
<name>A0A455T5G2_9CHLR</name>
<dbReference type="Gene3D" id="3.40.50.300">
    <property type="entry name" value="P-loop containing nucleotide triphosphate hydrolases"/>
    <property type="match status" value="1"/>
</dbReference>
<keyword evidence="3" id="KW-0813">Transport</keyword>
<dbReference type="GO" id="GO:0005886">
    <property type="term" value="C:plasma membrane"/>
    <property type="evidence" value="ECO:0007669"/>
    <property type="project" value="UniProtKB-SubCell"/>
</dbReference>
<accession>A0A455T5G2</accession>
<dbReference type="InterPro" id="IPR050763">
    <property type="entry name" value="ABC_transporter_ATP-binding"/>
</dbReference>
<dbReference type="PROSITE" id="PS50893">
    <property type="entry name" value="ABC_TRANSPORTER_2"/>
    <property type="match status" value="1"/>
</dbReference>
<evidence type="ECO:0000256" key="4">
    <source>
        <dbReference type="ARBA" id="ARBA00022475"/>
    </source>
</evidence>
<keyword evidence="5" id="KW-0547">Nucleotide-binding</keyword>
<dbReference type="InterPro" id="IPR027417">
    <property type="entry name" value="P-loop_NTPase"/>
</dbReference>
<proteinExistence type="inferred from homology"/>
<dbReference type="InterPro" id="IPR003439">
    <property type="entry name" value="ABC_transporter-like_ATP-bd"/>
</dbReference>
<comment type="subcellular location">
    <subcellularLocation>
        <location evidence="1">Cell membrane</location>
    </subcellularLocation>
</comment>
<dbReference type="AlphaFoldDB" id="A0A455T5G2"/>
<dbReference type="EMBL" id="AP019377">
    <property type="protein sequence ID" value="BBH93845.1"/>
    <property type="molecule type" value="Genomic_DNA"/>
</dbReference>
<dbReference type="GO" id="GO:0005524">
    <property type="term" value="F:ATP binding"/>
    <property type="evidence" value="ECO:0007669"/>
    <property type="project" value="UniProtKB-KW"/>
</dbReference>
<dbReference type="SMART" id="SM00382">
    <property type="entry name" value="AAA"/>
    <property type="match status" value="1"/>
</dbReference>
<dbReference type="PANTHER" id="PTHR42711:SF5">
    <property type="entry name" value="ABC TRANSPORTER ATP-BINDING PROTEIN NATA"/>
    <property type="match status" value="1"/>
</dbReference>
<evidence type="ECO:0000256" key="5">
    <source>
        <dbReference type="ARBA" id="ARBA00022741"/>
    </source>
</evidence>
<evidence type="ECO:0000256" key="8">
    <source>
        <dbReference type="ARBA" id="ARBA00023136"/>
    </source>
</evidence>